<feature type="transmembrane region" description="Helical" evidence="5">
    <location>
        <begin position="129"/>
        <end position="149"/>
    </location>
</feature>
<keyword evidence="4 5" id="KW-0472">Membrane</keyword>
<dbReference type="GO" id="GO:0016020">
    <property type="term" value="C:membrane"/>
    <property type="evidence" value="ECO:0007669"/>
    <property type="project" value="UniProtKB-SubCell"/>
</dbReference>
<keyword evidence="2 5" id="KW-0812">Transmembrane</keyword>
<dbReference type="SUPFAM" id="SSF144091">
    <property type="entry name" value="Rhomboid-like"/>
    <property type="match status" value="1"/>
</dbReference>
<evidence type="ECO:0000256" key="5">
    <source>
        <dbReference type="SAM" id="Phobius"/>
    </source>
</evidence>
<evidence type="ECO:0000256" key="2">
    <source>
        <dbReference type="ARBA" id="ARBA00022692"/>
    </source>
</evidence>
<sequence>MKKQAYPILVLLMVMWLVRIVDSIVPLDLNQFGLLPRTLRGLAGIGLMPFLHTGFTHLIANSVPLAILMGLTVASRHRAWPTIVAIIIGNGALLWLFGRSAYHVGASGLVFGLIAYLITVGIREKQFTSLAIALLVGVLFGVTLVSGVLPRWNSVVSWDGHLFGAISGMIVGIGTSRSRSL</sequence>
<gene>
    <name evidence="7" type="ORF">Pla52o_13770</name>
</gene>
<keyword evidence="8" id="KW-1185">Reference proteome</keyword>
<feature type="transmembrane region" description="Helical" evidence="5">
    <location>
        <begin position="104"/>
        <end position="122"/>
    </location>
</feature>
<proteinExistence type="predicted"/>
<dbReference type="RefSeq" id="WP_231612139.1">
    <property type="nucleotide sequence ID" value="NZ_SJPT01000002.1"/>
</dbReference>
<evidence type="ECO:0000313" key="7">
    <source>
        <dbReference type="EMBL" id="TWU25080.1"/>
    </source>
</evidence>
<dbReference type="InterPro" id="IPR022764">
    <property type="entry name" value="Peptidase_S54_rhomboid_dom"/>
</dbReference>
<evidence type="ECO:0000256" key="4">
    <source>
        <dbReference type="ARBA" id="ARBA00023136"/>
    </source>
</evidence>
<dbReference type="InterPro" id="IPR050925">
    <property type="entry name" value="Rhomboid_protease_S54"/>
</dbReference>
<reference evidence="7 8" key="1">
    <citation type="submission" date="2019-02" db="EMBL/GenBank/DDBJ databases">
        <title>Deep-cultivation of Planctomycetes and their phenomic and genomic characterization uncovers novel biology.</title>
        <authorList>
            <person name="Wiegand S."/>
            <person name="Jogler M."/>
            <person name="Boedeker C."/>
            <person name="Pinto D."/>
            <person name="Vollmers J."/>
            <person name="Rivas-Marin E."/>
            <person name="Kohn T."/>
            <person name="Peeters S.H."/>
            <person name="Heuer A."/>
            <person name="Rast P."/>
            <person name="Oberbeckmann S."/>
            <person name="Bunk B."/>
            <person name="Jeske O."/>
            <person name="Meyerdierks A."/>
            <person name="Storesund J.E."/>
            <person name="Kallscheuer N."/>
            <person name="Luecker S."/>
            <person name="Lage O.M."/>
            <person name="Pohl T."/>
            <person name="Merkel B.J."/>
            <person name="Hornburger P."/>
            <person name="Mueller R.-W."/>
            <person name="Bruemmer F."/>
            <person name="Labrenz M."/>
            <person name="Spormann A.M."/>
            <person name="Op Den Camp H."/>
            <person name="Overmann J."/>
            <person name="Amann R."/>
            <person name="Jetten M.S.M."/>
            <person name="Mascher T."/>
            <person name="Medema M.H."/>
            <person name="Devos D.P."/>
            <person name="Kaster A.-K."/>
            <person name="Ovreas L."/>
            <person name="Rohde M."/>
            <person name="Galperin M.Y."/>
            <person name="Jogler C."/>
        </authorList>
    </citation>
    <scope>NUCLEOTIDE SEQUENCE [LARGE SCALE GENOMIC DNA]</scope>
    <source>
        <strain evidence="7 8">Pla52o</strain>
    </source>
</reference>
<dbReference type="GO" id="GO:0004252">
    <property type="term" value="F:serine-type endopeptidase activity"/>
    <property type="evidence" value="ECO:0007669"/>
    <property type="project" value="InterPro"/>
</dbReference>
<dbReference type="EMBL" id="SJPT01000002">
    <property type="protein sequence ID" value="TWU25080.1"/>
    <property type="molecule type" value="Genomic_DNA"/>
</dbReference>
<name>A0A5C6CKF9_9BACT</name>
<evidence type="ECO:0000313" key="8">
    <source>
        <dbReference type="Proteomes" id="UP000316304"/>
    </source>
</evidence>
<feature type="domain" description="Peptidase S54 rhomboid" evidence="6">
    <location>
        <begin position="48"/>
        <end position="176"/>
    </location>
</feature>
<feature type="transmembrane region" description="Helical" evidence="5">
    <location>
        <begin position="47"/>
        <end position="67"/>
    </location>
</feature>
<comment type="subcellular location">
    <subcellularLocation>
        <location evidence="1">Membrane</location>
        <topology evidence="1">Multi-pass membrane protein</topology>
    </subcellularLocation>
</comment>
<comment type="caution">
    <text evidence="7">The sequence shown here is derived from an EMBL/GenBank/DDBJ whole genome shotgun (WGS) entry which is preliminary data.</text>
</comment>
<dbReference type="PANTHER" id="PTHR43731">
    <property type="entry name" value="RHOMBOID PROTEASE"/>
    <property type="match status" value="1"/>
</dbReference>
<accession>A0A5C6CKF9</accession>
<evidence type="ECO:0000259" key="6">
    <source>
        <dbReference type="Pfam" id="PF01694"/>
    </source>
</evidence>
<evidence type="ECO:0000256" key="3">
    <source>
        <dbReference type="ARBA" id="ARBA00022989"/>
    </source>
</evidence>
<evidence type="ECO:0000256" key="1">
    <source>
        <dbReference type="ARBA" id="ARBA00004141"/>
    </source>
</evidence>
<keyword evidence="3 5" id="KW-1133">Transmembrane helix</keyword>
<organism evidence="7 8">
    <name type="scientific">Novipirellula galeiformis</name>
    <dbReference type="NCBI Taxonomy" id="2528004"/>
    <lineage>
        <taxon>Bacteria</taxon>
        <taxon>Pseudomonadati</taxon>
        <taxon>Planctomycetota</taxon>
        <taxon>Planctomycetia</taxon>
        <taxon>Pirellulales</taxon>
        <taxon>Pirellulaceae</taxon>
        <taxon>Novipirellula</taxon>
    </lineage>
</organism>
<dbReference type="InterPro" id="IPR035952">
    <property type="entry name" value="Rhomboid-like_sf"/>
</dbReference>
<dbReference type="Pfam" id="PF01694">
    <property type="entry name" value="Rhomboid"/>
    <property type="match status" value="1"/>
</dbReference>
<dbReference type="Gene3D" id="1.20.1540.10">
    <property type="entry name" value="Rhomboid-like"/>
    <property type="match status" value="1"/>
</dbReference>
<protein>
    <submittedName>
        <fullName evidence="7">Rhomboid family protein</fullName>
    </submittedName>
</protein>
<feature type="transmembrane region" description="Helical" evidence="5">
    <location>
        <begin position="79"/>
        <end position="98"/>
    </location>
</feature>
<dbReference type="PANTHER" id="PTHR43731:SF9">
    <property type="entry name" value="SLR1461 PROTEIN"/>
    <property type="match status" value="1"/>
</dbReference>
<feature type="transmembrane region" description="Helical" evidence="5">
    <location>
        <begin position="155"/>
        <end position="175"/>
    </location>
</feature>
<dbReference type="AlphaFoldDB" id="A0A5C6CKF9"/>
<dbReference type="Proteomes" id="UP000316304">
    <property type="component" value="Unassembled WGS sequence"/>
</dbReference>